<dbReference type="EMBL" id="VIVQ01000001">
    <property type="protein sequence ID" value="TWE12600.1"/>
    <property type="molecule type" value="Genomic_DNA"/>
</dbReference>
<sequence>MDLSDYCLTMNALSLDYADLMSTFRPPLDLALVGTALLKALADSYEAS</sequence>
<dbReference type="AlphaFoldDB" id="A0A561EAG3"/>
<accession>A0A561EAG3</accession>
<organism evidence="1 2">
    <name type="scientific">Rudaeicoccus suwonensis</name>
    <dbReference type="NCBI Taxonomy" id="657409"/>
    <lineage>
        <taxon>Bacteria</taxon>
        <taxon>Bacillati</taxon>
        <taxon>Actinomycetota</taxon>
        <taxon>Actinomycetes</taxon>
        <taxon>Micrococcales</taxon>
        <taxon>Dermacoccaceae</taxon>
        <taxon>Rudaeicoccus</taxon>
    </lineage>
</organism>
<evidence type="ECO:0000313" key="1">
    <source>
        <dbReference type="EMBL" id="TWE12600.1"/>
    </source>
</evidence>
<dbReference type="Proteomes" id="UP000318297">
    <property type="component" value="Unassembled WGS sequence"/>
</dbReference>
<protein>
    <submittedName>
        <fullName evidence="1">Uncharacterized protein</fullName>
    </submittedName>
</protein>
<name>A0A561EAG3_9MICO</name>
<keyword evidence="2" id="KW-1185">Reference proteome</keyword>
<gene>
    <name evidence="1" type="ORF">BKA23_1415</name>
</gene>
<evidence type="ECO:0000313" key="2">
    <source>
        <dbReference type="Proteomes" id="UP000318297"/>
    </source>
</evidence>
<reference evidence="1 2" key="1">
    <citation type="submission" date="2019-06" db="EMBL/GenBank/DDBJ databases">
        <title>Sequencing the genomes of 1000 actinobacteria strains.</title>
        <authorList>
            <person name="Klenk H.-P."/>
        </authorList>
    </citation>
    <scope>NUCLEOTIDE SEQUENCE [LARGE SCALE GENOMIC DNA]</scope>
    <source>
        <strain evidence="1 2">DSM 19560</strain>
    </source>
</reference>
<comment type="caution">
    <text evidence="1">The sequence shown here is derived from an EMBL/GenBank/DDBJ whole genome shotgun (WGS) entry which is preliminary data.</text>
</comment>
<proteinExistence type="predicted"/>